<dbReference type="Proteomes" id="UP001283361">
    <property type="component" value="Unassembled WGS sequence"/>
</dbReference>
<dbReference type="SMART" id="SM00369">
    <property type="entry name" value="LRR_TYP"/>
    <property type="match status" value="9"/>
</dbReference>
<feature type="coiled-coil region" evidence="4">
    <location>
        <begin position="571"/>
        <end position="606"/>
    </location>
</feature>
<name>A0AAE1CTF6_9GAST</name>
<evidence type="ECO:0000313" key="7">
    <source>
        <dbReference type="EMBL" id="KAK3734298.1"/>
    </source>
</evidence>
<dbReference type="Gene3D" id="1.10.533.10">
    <property type="entry name" value="Death Domain, Fas"/>
    <property type="match status" value="1"/>
</dbReference>
<evidence type="ECO:0000259" key="6">
    <source>
        <dbReference type="PROSITE" id="PS51424"/>
    </source>
</evidence>
<dbReference type="GO" id="GO:0005737">
    <property type="term" value="C:cytoplasm"/>
    <property type="evidence" value="ECO:0007669"/>
    <property type="project" value="TreeGrafter"/>
</dbReference>
<evidence type="ECO:0000256" key="2">
    <source>
        <dbReference type="ARBA" id="ARBA00022737"/>
    </source>
</evidence>
<dbReference type="InterPro" id="IPR020859">
    <property type="entry name" value="ROC"/>
</dbReference>
<feature type="domain" description="Roc" evidence="6">
    <location>
        <begin position="444"/>
        <end position="638"/>
    </location>
</feature>
<dbReference type="InterPro" id="IPR003591">
    <property type="entry name" value="Leu-rich_rpt_typical-subtyp"/>
</dbReference>
<dbReference type="Gene3D" id="3.80.10.10">
    <property type="entry name" value="Ribonuclease Inhibitor"/>
    <property type="match status" value="2"/>
</dbReference>
<dbReference type="GO" id="GO:0009966">
    <property type="term" value="P:regulation of signal transduction"/>
    <property type="evidence" value="ECO:0007669"/>
    <property type="project" value="UniProtKB-ARBA"/>
</dbReference>
<dbReference type="InterPro" id="IPR011029">
    <property type="entry name" value="DEATH-like_dom_sf"/>
</dbReference>
<dbReference type="SUPFAM" id="SSF52047">
    <property type="entry name" value="RNI-like"/>
    <property type="match status" value="1"/>
</dbReference>
<dbReference type="PROSITE" id="PS51424">
    <property type="entry name" value="ROC"/>
    <property type="match status" value="1"/>
</dbReference>
<comment type="caution">
    <text evidence="7">The sequence shown here is derived from an EMBL/GenBank/DDBJ whole genome shotgun (WGS) entry which is preliminary data.</text>
</comment>
<dbReference type="InterPro" id="IPR001611">
    <property type="entry name" value="Leu-rich_rpt"/>
</dbReference>
<dbReference type="GO" id="GO:0007165">
    <property type="term" value="P:signal transduction"/>
    <property type="evidence" value="ECO:0007669"/>
    <property type="project" value="InterPro"/>
</dbReference>
<evidence type="ECO:0000256" key="3">
    <source>
        <dbReference type="ARBA" id="ARBA00022741"/>
    </source>
</evidence>
<protein>
    <recommendedName>
        <fullName evidence="9">Roc domain-containing protein</fullName>
    </recommendedName>
</protein>
<feature type="domain" description="Death" evidence="5">
    <location>
        <begin position="1100"/>
        <end position="1160"/>
    </location>
</feature>
<dbReference type="InterPro" id="IPR027417">
    <property type="entry name" value="P-loop_NTPase"/>
</dbReference>
<dbReference type="SUPFAM" id="SSF52540">
    <property type="entry name" value="P-loop containing nucleoside triphosphate hydrolases"/>
    <property type="match status" value="1"/>
</dbReference>
<dbReference type="AlphaFoldDB" id="A0AAE1CTF6"/>
<dbReference type="InterPro" id="IPR050216">
    <property type="entry name" value="LRR_domain-containing"/>
</dbReference>
<evidence type="ECO:0000259" key="5">
    <source>
        <dbReference type="PROSITE" id="PS50017"/>
    </source>
</evidence>
<proteinExistence type="predicted"/>
<accession>A0AAE1CTF6</accession>
<dbReference type="Gene3D" id="3.40.50.300">
    <property type="entry name" value="P-loop containing nucleotide triphosphate hydrolases"/>
    <property type="match status" value="1"/>
</dbReference>
<dbReference type="Pfam" id="PF08477">
    <property type="entry name" value="Roc"/>
    <property type="match status" value="1"/>
</dbReference>
<dbReference type="GO" id="GO:0000166">
    <property type="term" value="F:nucleotide binding"/>
    <property type="evidence" value="ECO:0007669"/>
    <property type="project" value="UniProtKB-KW"/>
</dbReference>
<dbReference type="SMART" id="SM00364">
    <property type="entry name" value="LRR_BAC"/>
    <property type="match status" value="6"/>
</dbReference>
<evidence type="ECO:0000313" key="8">
    <source>
        <dbReference type="Proteomes" id="UP001283361"/>
    </source>
</evidence>
<sequence length="1176" mass="135853">MSGSRSVADSLNQYIELSVEVEDENQQYASLLVPEGAYKGWVPKDIYSKTFLRVRLPFLRLLSFPVGGTSIGCLPMQLTDFSAEGNYLTKLPTCFAECSKLTRLNLGFNQFTEVPYPIYRLSNLEELNLEHNYLEHIDRTIGQLRNLKVLNMSGNMLRELPPDLKQCRRMQRLHLSGKFYPRGKMQQFPECICGLPDLVFLDLSWQQIRNIPASFGNLRKLQELNLKWNQLQEVSHELKKCTKLLRIDLSGALRLLSAIPAALFYLEDLHTLNLSDNFFTDIPSEVCGLVKLRHLVVQRNSLLRLSQDLYKLRYLQHLELGENFLEALPQGLRSLKRLEYLGLCHNRITELPDELCFLGHLTFLGLGHNKITQLPENIYHLQSLTTLDINHNQLREVPLLMDRLDLLANNDGLHLHNNPLRSPFQEISEQGTTQLFEYLKGIRLKEAHHRWKMIMIGAAKAGKTSLRQALMLGKSKLTADSERTWVMERHLWEPESRLRVQIMDFGGHHIYQAAHHMFLSPDALHVLVFDLTKYSTEAYEDLIGHWLEAIMDRAAGAKIVMVGTHCDLCTKEDVQEKREDILRLVRRNEERKRHDIKREIRKIRSELDRPETREVSGGIPEIGVGRLQEKLNRLEKMLNSRSEVPDDVHVVSCADNLYGVSDFCSLLIGRLKSVPASGLPDHWFTFLEQIQQVPDRVISFERALGFFKSVMAENHQSMMGMGGSPERSLEMVLKYLHSTGEIVWYSDNLELRTTVFHKPEALIDMLRAVFRHDFDQVVQYCHELGESLDLRMEKFERMKRDFLQRGLLTRELLRFLLVLFQLTEDASDNFLDLTLSLMLKFSLCFQLQRSHATALVGPTDVVQFPWFFPEERPEEFHGKWPEVRPSKVFELTMEINFSGPAPPNFFEKLSVKLHNFLYDTTRVNWQNGVLSQRNASSLLVQRERRSQGTTVITSARAESADNLTELWWLVMNVRRAAMQLFKDWPLLKVELELVCMHCVLKGNDMPTRYPGEVLEHVIPKGEYTLKCCDRYPNDLVPTCFVFPLEEKAYQDNHELHVKAAADCLMSCLDDVDSSVGTTSSAERLLYGRGLSMLSRRLTDEWTAVLMRLGVDHSRLHQLELSYPTDFPMRVLIALEEWRDEADGTAEDKVESLLSVLSESDIAQNQLVEDLREHFDL</sequence>
<dbReference type="Gene3D" id="3.30.70.1390">
    <property type="entry name" value="ROC domain from the Parkinson's disease-associated leucine-rich repeat kinase 2"/>
    <property type="match status" value="1"/>
</dbReference>
<dbReference type="PROSITE" id="PS50017">
    <property type="entry name" value="DEATH_DOMAIN"/>
    <property type="match status" value="1"/>
</dbReference>
<dbReference type="Pfam" id="PF13855">
    <property type="entry name" value="LRR_8"/>
    <property type="match status" value="2"/>
</dbReference>
<dbReference type="PANTHER" id="PTHR48051:SF1">
    <property type="entry name" value="RAS SUPPRESSOR PROTEIN 1"/>
    <property type="match status" value="1"/>
</dbReference>
<organism evidence="7 8">
    <name type="scientific">Elysia crispata</name>
    <name type="common">lettuce slug</name>
    <dbReference type="NCBI Taxonomy" id="231223"/>
    <lineage>
        <taxon>Eukaryota</taxon>
        <taxon>Metazoa</taxon>
        <taxon>Spiralia</taxon>
        <taxon>Lophotrochozoa</taxon>
        <taxon>Mollusca</taxon>
        <taxon>Gastropoda</taxon>
        <taxon>Heterobranchia</taxon>
        <taxon>Euthyneura</taxon>
        <taxon>Panpulmonata</taxon>
        <taxon>Sacoglossa</taxon>
        <taxon>Placobranchoidea</taxon>
        <taxon>Plakobranchidae</taxon>
        <taxon>Elysia</taxon>
    </lineage>
</organism>
<dbReference type="CDD" id="cd01670">
    <property type="entry name" value="Death"/>
    <property type="match status" value="1"/>
</dbReference>
<dbReference type="InterPro" id="IPR000488">
    <property type="entry name" value="Death_dom"/>
</dbReference>
<evidence type="ECO:0000256" key="4">
    <source>
        <dbReference type="SAM" id="Coils"/>
    </source>
</evidence>
<keyword evidence="8" id="KW-1185">Reference proteome</keyword>
<keyword evidence="2" id="KW-0677">Repeat</keyword>
<dbReference type="PANTHER" id="PTHR48051">
    <property type="match status" value="1"/>
</dbReference>
<evidence type="ECO:0008006" key="9">
    <source>
        <dbReference type="Google" id="ProtNLM"/>
    </source>
</evidence>
<evidence type="ECO:0000256" key="1">
    <source>
        <dbReference type="ARBA" id="ARBA00022614"/>
    </source>
</evidence>
<reference evidence="7" key="1">
    <citation type="journal article" date="2023" name="G3 (Bethesda)">
        <title>A reference genome for the long-term kleptoplast-retaining sea slug Elysia crispata morphotype clarki.</title>
        <authorList>
            <person name="Eastman K.E."/>
            <person name="Pendleton A.L."/>
            <person name="Shaikh M.A."/>
            <person name="Suttiyut T."/>
            <person name="Ogas R."/>
            <person name="Tomko P."/>
            <person name="Gavelis G."/>
            <person name="Widhalm J.R."/>
            <person name="Wisecaver J.H."/>
        </authorList>
    </citation>
    <scope>NUCLEOTIDE SEQUENCE</scope>
    <source>
        <strain evidence="7">ECLA1</strain>
    </source>
</reference>
<keyword evidence="3" id="KW-0547">Nucleotide-binding</keyword>
<dbReference type="EMBL" id="JAWDGP010006855">
    <property type="protein sequence ID" value="KAK3734298.1"/>
    <property type="molecule type" value="Genomic_DNA"/>
</dbReference>
<keyword evidence="1" id="KW-0433">Leucine-rich repeat</keyword>
<gene>
    <name evidence="7" type="ORF">RRG08_058454</name>
</gene>
<dbReference type="InterPro" id="IPR032675">
    <property type="entry name" value="LRR_dom_sf"/>
</dbReference>
<keyword evidence="4" id="KW-0175">Coiled coil</keyword>
<dbReference type="PROSITE" id="PS51450">
    <property type="entry name" value="LRR"/>
    <property type="match status" value="6"/>
</dbReference>